<accession>A0A0F6SDK5</accession>
<dbReference type="GO" id="GO:0005525">
    <property type="term" value="F:GTP binding"/>
    <property type="evidence" value="ECO:0007669"/>
    <property type="project" value="UniProtKB-KW"/>
</dbReference>
<evidence type="ECO:0000313" key="14">
    <source>
        <dbReference type="Proteomes" id="UP000034883"/>
    </source>
</evidence>
<evidence type="ECO:0000256" key="12">
    <source>
        <dbReference type="SAM" id="MobiDB-lite"/>
    </source>
</evidence>
<keyword evidence="3 9" id="KW-0547">Nucleotide-binding</keyword>
<comment type="catalytic activity">
    <reaction evidence="7">
        <text>a 3'-end 3'-phospho-ribonucleotide-RNA + a 5'-end dephospho-ribonucleoside-RNA + GTP = a ribonucleotidyl-ribonucleotide-RNA + GMP + diphosphate</text>
        <dbReference type="Rhea" id="RHEA:68076"/>
        <dbReference type="Rhea" id="RHEA-COMP:10463"/>
        <dbReference type="Rhea" id="RHEA-COMP:13936"/>
        <dbReference type="Rhea" id="RHEA-COMP:17355"/>
        <dbReference type="ChEBI" id="CHEBI:33019"/>
        <dbReference type="ChEBI" id="CHEBI:37565"/>
        <dbReference type="ChEBI" id="CHEBI:58115"/>
        <dbReference type="ChEBI" id="CHEBI:83062"/>
        <dbReference type="ChEBI" id="CHEBI:138284"/>
        <dbReference type="ChEBI" id="CHEBI:173118"/>
        <dbReference type="EC" id="6.5.1.8"/>
    </reaction>
</comment>
<dbReference type="GO" id="GO:0046872">
    <property type="term" value="F:metal ion binding"/>
    <property type="evidence" value="ECO:0007669"/>
    <property type="project" value="UniProtKB-UniRule"/>
</dbReference>
<dbReference type="EC" id="6.5.1.-" evidence="11"/>
<feature type="binding site" evidence="9">
    <location>
        <begin position="217"/>
        <end position="221"/>
    </location>
    <ligand>
        <name>GMP</name>
        <dbReference type="ChEBI" id="CHEBI:58115"/>
    </ligand>
</feature>
<dbReference type="PANTHER" id="PTHR11118:SF1">
    <property type="entry name" value="RNA-SPLICING LIGASE RTCB HOMOLOG"/>
    <property type="match status" value="1"/>
</dbReference>
<name>A0A0F6SDK5_9BACT</name>
<dbReference type="InterPro" id="IPR001233">
    <property type="entry name" value="RtcB"/>
</dbReference>
<proteinExistence type="inferred from homology"/>
<evidence type="ECO:0000256" key="4">
    <source>
        <dbReference type="ARBA" id="ARBA00022800"/>
    </source>
</evidence>
<dbReference type="GO" id="GO:0006396">
    <property type="term" value="P:RNA processing"/>
    <property type="evidence" value="ECO:0007669"/>
    <property type="project" value="InterPro"/>
</dbReference>
<evidence type="ECO:0000256" key="1">
    <source>
        <dbReference type="ARBA" id="ARBA00022598"/>
    </source>
</evidence>
<keyword evidence="4" id="KW-0692">RNA repair</keyword>
<sequence>MSRDSRELIRAGDWKRHCVWDAEGGYHRLETEDVGDVPVRLFLGDALLRECEQDVYRQIVNATRFPGVKCVVITPDVHVGYGVPVGCVILTDRDEGAVAMGPVGFDIGCGMVSARSDAPAEAATPDRQLEFNREVMERVALGAGGKSHRFGELSKRELEEVVRGGAEHYVEAHGARVDRHRAERQRIPVDDGWKIPWGGKGNPERGLAQLGTLGGGNHFIELQRSEQTSTLFVQVHTGSRGFGHGLATNYFEMARAEHPEQRDIDLGFFTPDSAHYREYLNAVAAGGNYAIVNRLVLFEAVAEAFRRVFRKDLELIYEISHNLVQAETHPEFGKVWVHRKGATRAFPGGHPALRGTEWEASGHPVLIPGSNRDWSYILRPKPGAVKSAYSVNHGAGRRLSRGEATRTLDQQKIDEQYRRDGILVNLDGRVPLDEAAPCYKSSDEVVSAVVAAGLAEIEHRLWPVCSLKGTEEGLRSPKARARKAEAKAREKARDQGRRMRGK</sequence>
<dbReference type="AlphaFoldDB" id="A0A0F6SDK5"/>
<dbReference type="STRING" id="927083.DB32_000753"/>
<comment type="subunit">
    <text evidence="11">Monomer.</text>
</comment>
<dbReference type="EMBL" id="CP011125">
    <property type="protein sequence ID" value="AKF03604.1"/>
    <property type="molecule type" value="Genomic_DNA"/>
</dbReference>
<feature type="binding site" evidence="10">
    <location>
        <position position="236"/>
    </location>
    <ligand>
        <name>Mn(2+)</name>
        <dbReference type="ChEBI" id="CHEBI:29035"/>
        <label>2</label>
    </ligand>
</feature>
<dbReference type="GO" id="GO:0042245">
    <property type="term" value="P:RNA repair"/>
    <property type="evidence" value="ECO:0007669"/>
    <property type="project" value="UniProtKB-KW"/>
</dbReference>
<evidence type="ECO:0000256" key="6">
    <source>
        <dbReference type="ARBA" id="ARBA00023211"/>
    </source>
</evidence>
<evidence type="ECO:0000256" key="3">
    <source>
        <dbReference type="ARBA" id="ARBA00022741"/>
    </source>
</evidence>
<feature type="binding site" evidence="9">
    <location>
        <position position="375"/>
    </location>
    <ligand>
        <name>GMP</name>
        <dbReference type="ChEBI" id="CHEBI:58115"/>
    </ligand>
</feature>
<feature type="binding site" evidence="10">
    <location>
        <position position="218"/>
    </location>
    <ligand>
        <name>Mn(2+)</name>
        <dbReference type="ChEBI" id="CHEBI:29035"/>
        <label>1</label>
    </ligand>
</feature>
<dbReference type="Pfam" id="PF01139">
    <property type="entry name" value="RtcB"/>
    <property type="match status" value="1"/>
</dbReference>
<evidence type="ECO:0000256" key="10">
    <source>
        <dbReference type="PIRSR" id="PIRSR601233-3"/>
    </source>
</evidence>
<keyword evidence="6 10" id="KW-0464">Manganese</keyword>
<feature type="binding site" evidence="10">
    <location>
        <position position="321"/>
    </location>
    <ligand>
        <name>Mn(2+)</name>
        <dbReference type="ChEBI" id="CHEBI:29035"/>
        <label>2</label>
    </ligand>
</feature>
<evidence type="ECO:0000313" key="13">
    <source>
        <dbReference type="EMBL" id="AKF03604.1"/>
    </source>
</evidence>
<keyword evidence="5 9" id="KW-0342">GTP-binding</keyword>
<evidence type="ECO:0000256" key="8">
    <source>
        <dbReference type="PIRSR" id="PIRSR601233-1"/>
    </source>
</evidence>
<dbReference type="PANTHER" id="PTHR11118">
    <property type="entry name" value="RNA-SPLICING LIGASE RTCB HOMOLOG"/>
    <property type="match status" value="1"/>
</dbReference>
<feature type="binding site" evidence="9">
    <location>
        <begin position="393"/>
        <end position="396"/>
    </location>
    <ligand>
        <name>GMP</name>
        <dbReference type="ChEBI" id="CHEBI:58115"/>
    </ligand>
</feature>
<evidence type="ECO:0000256" key="7">
    <source>
        <dbReference type="ARBA" id="ARBA00047746"/>
    </source>
</evidence>
<dbReference type="GO" id="GO:0003972">
    <property type="term" value="F:RNA ligase (ATP) activity"/>
    <property type="evidence" value="ECO:0007669"/>
    <property type="project" value="TreeGrafter"/>
</dbReference>
<dbReference type="Gene3D" id="3.90.1860.10">
    <property type="entry name" value="tRNA-splicing ligase RtcB"/>
    <property type="match status" value="1"/>
</dbReference>
<dbReference type="InterPro" id="IPR036025">
    <property type="entry name" value="RtcB-like_sf"/>
</dbReference>
<evidence type="ECO:0000256" key="9">
    <source>
        <dbReference type="PIRSR" id="PIRSR601233-2"/>
    </source>
</evidence>
<gene>
    <name evidence="11" type="primary">rtcB</name>
    <name evidence="13" type="ORF">DB32_000753</name>
</gene>
<feature type="binding site" evidence="9">
    <location>
        <begin position="321"/>
        <end position="322"/>
    </location>
    <ligand>
        <name>GMP</name>
        <dbReference type="ChEBI" id="CHEBI:58115"/>
    </ligand>
</feature>
<comment type="similarity">
    <text evidence="11">Belongs to the RtcB family.</text>
</comment>
<dbReference type="GO" id="GO:0170057">
    <property type="term" value="F:RNA ligase (GTP) activity"/>
    <property type="evidence" value="ECO:0007669"/>
    <property type="project" value="UniProtKB-EC"/>
</dbReference>
<feature type="compositionally biased region" description="Basic and acidic residues" evidence="12">
    <location>
        <begin position="482"/>
        <end position="502"/>
    </location>
</feature>
<organism evidence="13 14">
    <name type="scientific">Sandaracinus amylolyticus</name>
    <dbReference type="NCBI Taxonomy" id="927083"/>
    <lineage>
        <taxon>Bacteria</taxon>
        <taxon>Pseudomonadati</taxon>
        <taxon>Myxococcota</taxon>
        <taxon>Polyangia</taxon>
        <taxon>Polyangiales</taxon>
        <taxon>Sandaracinaceae</taxon>
        <taxon>Sandaracinus</taxon>
    </lineage>
</organism>
<evidence type="ECO:0000256" key="11">
    <source>
        <dbReference type="RuleBase" id="RU371113"/>
    </source>
</evidence>
<dbReference type="RefSeq" id="WP_169791326.1">
    <property type="nucleotide sequence ID" value="NZ_CP011125.1"/>
</dbReference>
<dbReference type="KEGG" id="samy:DB32_000753"/>
<feature type="binding site" evidence="10">
    <location>
        <position position="106"/>
    </location>
    <ligand>
        <name>Mn(2+)</name>
        <dbReference type="ChEBI" id="CHEBI:29035"/>
        <label>1</label>
    </ligand>
</feature>
<evidence type="ECO:0000256" key="2">
    <source>
        <dbReference type="ARBA" id="ARBA00022723"/>
    </source>
</evidence>
<feature type="active site" description="GMP-histidine intermediate" evidence="8">
    <location>
        <position position="393"/>
    </location>
</feature>
<dbReference type="Proteomes" id="UP000034883">
    <property type="component" value="Chromosome"/>
</dbReference>
<feature type="region of interest" description="Disordered" evidence="12">
    <location>
        <begin position="473"/>
        <end position="502"/>
    </location>
</feature>
<comment type="cofactor">
    <cofactor evidence="10 11">
        <name>Mn(2+)</name>
        <dbReference type="ChEBI" id="CHEBI:29035"/>
    </cofactor>
    <text evidence="10 11">Binds 2 manganese ions per subunit.</text>
</comment>
<evidence type="ECO:0000256" key="5">
    <source>
        <dbReference type="ARBA" id="ARBA00023134"/>
    </source>
</evidence>
<keyword evidence="2 10" id="KW-0479">Metal-binding</keyword>
<feature type="binding site" evidence="9">
    <location>
        <position position="468"/>
    </location>
    <ligand>
        <name>GMP</name>
        <dbReference type="ChEBI" id="CHEBI:58115"/>
    </ligand>
</feature>
<keyword evidence="1 11" id="KW-0436">Ligase</keyword>
<dbReference type="SUPFAM" id="SSF103365">
    <property type="entry name" value="Hypothetical protein PH1602"/>
    <property type="match status" value="1"/>
</dbReference>
<protein>
    <recommendedName>
        <fullName evidence="11">tRNA-splicing ligase RtcB</fullName>
        <ecNumber evidence="11">6.5.1.-</ecNumber>
    </recommendedName>
</protein>
<reference evidence="13 14" key="1">
    <citation type="submission" date="2015-03" db="EMBL/GenBank/DDBJ databases">
        <title>Genome assembly of Sandaracinus amylolyticus DSM 53668.</title>
        <authorList>
            <person name="Sharma G."/>
            <person name="Subramanian S."/>
        </authorList>
    </citation>
    <scope>NUCLEOTIDE SEQUENCE [LARGE SCALE GENOMIC DNA]</scope>
    <source>
        <strain evidence="13 14">DSM 53668</strain>
    </source>
</reference>
<keyword evidence="14" id="KW-1185">Reference proteome</keyword>